<reference evidence="2 3" key="2">
    <citation type="submission" date="2024-07" db="EMBL/GenBank/DDBJ databases">
        <authorList>
            <person name="Akdeniz Z."/>
        </authorList>
    </citation>
    <scope>NUCLEOTIDE SEQUENCE [LARGE SCALE GENOMIC DNA]</scope>
</reference>
<reference evidence="1" key="1">
    <citation type="submission" date="2023-06" db="EMBL/GenBank/DDBJ databases">
        <authorList>
            <person name="Kurt Z."/>
        </authorList>
    </citation>
    <scope>NUCLEOTIDE SEQUENCE</scope>
</reference>
<protein>
    <submittedName>
        <fullName evidence="1">Protein kinase-like domain superfamily</fullName>
    </submittedName>
    <submittedName>
        <fullName evidence="2">Protein_kinase-like domain superfamily</fullName>
    </submittedName>
</protein>
<sequence>MYVKSSFQRLIQSIYEKQFNSSQDLSAIVDSMLSKDPEKRPSINQQLSLPNIIVQMDSTSKLIIDVEFTEGKNRDARVENTN</sequence>
<name>A0AA86UMN7_9EUKA</name>
<keyword evidence="1" id="KW-0418">Kinase</keyword>
<accession>A0AA86UMN7</accession>
<dbReference type="InterPro" id="IPR011009">
    <property type="entry name" value="Kinase-like_dom_sf"/>
</dbReference>
<dbReference type="GO" id="GO:0016301">
    <property type="term" value="F:kinase activity"/>
    <property type="evidence" value="ECO:0007669"/>
    <property type="project" value="UniProtKB-KW"/>
</dbReference>
<dbReference type="EMBL" id="CAXDID020000050">
    <property type="protein sequence ID" value="CAL6004928.1"/>
    <property type="molecule type" value="Genomic_DNA"/>
</dbReference>
<comment type="caution">
    <text evidence="1">The sequence shown here is derived from an EMBL/GenBank/DDBJ whole genome shotgun (WGS) entry which is preliminary data.</text>
</comment>
<dbReference type="AlphaFoldDB" id="A0AA86UMN7"/>
<gene>
    <name evidence="2" type="ORF">HINF_LOCUS19119</name>
    <name evidence="1" type="ORF">HINF_LOCUS45062</name>
</gene>
<evidence type="ECO:0000313" key="3">
    <source>
        <dbReference type="Proteomes" id="UP001642409"/>
    </source>
</evidence>
<dbReference type="SUPFAM" id="SSF56112">
    <property type="entry name" value="Protein kinase-like (PK-like)"/>
    <property type="match status" value="1"/>
</dbReference>
<organism evidence="1">
    <name type="scientific">Hexamita inflata</name>
    <dbReference type="NCBI Taxonomy" id="28002"/>
    <lineage>
        <taxon>Eukaryota</taxon>
        <taxon>Metamonada</taxon>
        <taxon>Diplomonadida</taxon>
        <taxon>Hexamitidae</taxon>
        <taxon>Hexamitinae</taxon>
        <taxon>Hexamita</taxon>
    </lineage>
</organism>
<dbReference type="Proteomes" id="UP001642409">
    <property type="component" value="Unassembled WGS sequence"/>
</dbReference>
<proteinExistence type="predicted"/>
<dbReference type="EMBL" id="CATOUU010000889">
    <property type="protein sequence ID" value="CAI9957417.1"/>
    <property type="molecule type" value="Genomic_DNA"/>
</dbReference>
<keyword evidence="3" id="KW-1185">Reference proteome</keyword>
<evidence type="ECO:0000313" key="1">
    <source>
        <dbReference type="EMBL" id="CAI9957417.1"/>
    </source>
</evidence>
<keyword evidence="1" id="KW-0808">Transferase</keyword>
<evidence type="ECO:0000313" key="2">
    <source>
        <dbReference type="EMBL" id="CAL6004928.1"/>
    </source>
</evidence>